<keyword evidence="1" id="KW-0472">Membrane</keyword>
<accession>A0AAW2CQZ8</accession>
<keyword evidence="3" id="KW-1185">Reference proteome</keyword>
<comment type="caution">
    <text evidence="2">The sequence shown here is derived from an EMBL/GenBank/DDBJ whole genome shotgun (WGS) entry which is preliminary data.</text>
</comment>
<gene>
    <name evidence="2" type="ORF">SO802_014260</name>
</gene>
<keyword evidence="1" id="KW-0812">Transmembrane</keyword>
<dbReference type="EMBL" id="JAZDWU010000005">
    <property type="protein sequence ID" value="KAL0000479.1"/>
    <property type="molecule type" value="Genomic_DNA"/>
</dbReference>
<organism evidence="2 3">
    <name type="scientific">Lithocarpus litseifolius</name>
    <dbReference type="NCBI Taxonomy" id="425828"/>
    <lineage>
        <taxon>Eukaryota</taxon>
        <taxon>Viridiplantae</taxon>
        <taxon>Streptophyta</taxon>
        <taxon>Embryophyta</taxon>
        <taxon>Tracheophyta</taxon>
        <taxon>Spermatophyta</taxon>
        <taxon>Magnoliopsida</taxon>
        <taxon>eudicotyledons</taxon>
        <taxon>Gunneridae</taxon>
        <taxon>Pentapetalae</taxon>
        <taxon>rosids</taxon>
        <taxon>fabids</taxon>
        <taxon>Fagales</taxon>
        <taxon>Fagaceae</taxon>
        <taxon>Lithocarpus</taxon>
    </lineage>
</organism>
<keyword evidence="1" id="KW-1133">Transmembrane helix</keyword>
<feature type="transmembrane region" description="Helical" evidence="1">
    <location>
        <begin position="16"/>
        <end position="37"/>
    </location>
</feature>
<reference evidence="2 3" key="1">
    <citation type="submission" date="2024-01" db="EMBL/GenBank/DDBJ databases">
        <title>A telomere-to-telomere, gap-free genome of sweet tea (Lithocarpus litseifolius).</title>
        <authorList>
            <person name="Zhou J."/>
        </authorList>
    </citation>
    <scope>NUCLEOTIDE SEQUENCE [LARGE SCALE GENOMIC DNA]</scope>
    <source>
        <strain evidence="2">Zhou-2022a</strain>
        <tissue evidence="2">Leaf</tissue>
    </source>
</reference>
<evidence type="ECO:0000313" key="3">
    <source>
        <dbReference type="Proteomes" id="UP001459277"/>
    </source>
</evidence>
<sequence>MGFIFLRSCFMGFMFLWFWLWVHLIFVVLVVGSFDFLRSRNRLSLSLRLGSLEQIQEEGRWWFRENGARSRPSSRPKWSSISASAQSIDDCEIPLPLSFLINNGGSWFG</sequence>
<proteinExistence type="predicted"/>
<name>A0AAW2CQZ8_9ROSI</name>
<evidence type="ECO:0000256" key="1">
    <source>
        <dbReference type="SAM" id="Phobius"/>
    </source>
</evidence>
<dbReference type="AlphaFoldDB" id="A0AAW2CQZ8"/>
<dbReference type="Proteomes" id="UP001459277">
    <property type="component" value="Unassembled WGS sequence"/>
</dbReference>
<evidence type="ECO:0000313" key="2">
    <source>
        <dbReference type="EMBL" id="KAL0000479.1"/>
    </source>
</evidence>
<protein>
    <submittedName>
        <fullName evidence="2">Uncharacterized protein</fullName>
    </submittedName>
</protein>